<protein>
    <submittedName>
        <fullName evidence="2">Uncharacterized protein</fullName>
    </submittedName>
</protein>
<keyword evidence="1" id="KW-1133">Transmembrane helix</keyword>
<dbReference type="AlphaFoldDB" id="A0A7W9ED98"/>
<feature type="transmembrane region" description="Helical" evidence="1">
    <location>
        <begin position="24"/>
        <end position="53"/>
    </location>
</feature>
<comment type="caution">
    <text evidence="2">The sequence shown here is derived from an EMBL/GenBank/DDBJ whole genome shotgun (WGS) entry which is preliminary data.</text>
</comment>
<gene>
    <name evidence="2" type="ORF">FHS49_000878</name>
</gene>
<dbReference type="EMBL" id="JACIJC010000001">
    <property type="protein sequence ID" value="MBB5684887.1"/>
    <property type="molecule type" value="Genomic_DNA"/>
</dbReference>
<keyword evidence="1" id="KW-0812">Transmembrane</keyword>
<keyword evidence="1" id="KW-0472">Membrane</keyword>
<organism evidence="2 3">
    <name type="scientific">Sphingobium boeckii</name>
    <dbReference type="NCBI Taxonomy" id="1082345"/>
    <lineage>
        <taxon>Bacteria</taxon>
        <taxon>Pseudomonadati</taxon>
        <taxon>Pseudomonadota</taxon>
        <taxon>Alphaproteobacteria</taxon>
        <taxon>Sphingomonadales</taxon>
        <taxon>Sphingomonadaceae</taxon>
        <taxon>Sphingobium</taxon>
    </lineage>
</organism>
<evidence type="ECO:0000256" key="1">
    <source>
        <dbReference type="SAM" id="Phobius"/>
    </source>
</evidence>
<keyword evidence="3" id="KW-1185">Reference proteome</keyword>
<reference evidence="2 3" key="1">
    <citation type="submission" date="2020-08" db="EMBL/GenBank/DDBJ databases">
        <title>Genomic Encyclopedia of Type Strains, Phase IV (KMG-IV): sequencing the most valuable type-strain genomes for metagenomic binning, comparative biology and taxonomic classification.</title>
        <authorList>
            <person name="Goeker M."/>
        </authorList>
    </citation>
    <scope>NUCLEOTIDE SEQUENCE [LARGE SCALE GENOMIC DNA]</scope>
    <source>
        <strain evidence="2 3">DSM 25079</strain>
    </source>
</reference>
<sequence>MPNEKKTVTPPALKAPKGDPPVNWISLFGFVIVTKADMLAAAAFLLSISTIVIQVTTWFTGSKPTVYAPDTVYVFFDQYANNKIVMRLAGQLSFVNTGPVGHDAIVRDVIVNVKVGKLDLDQRWLSFASVSRDENRLVVTPREMAHPFPVSSGSAVSQMISFSPVEDVCSAEIAAKSPDPKNCVADRGFVSDTDFLETASKAKELTLTFSVRYVGKKERQDIICKMPIGEAFVQYLAENSWFSSRCFAKDSE</sequence>
<evidence type="ECO:0000313" key="2">
    <source>
        <dbReference type="EMBL" id="MBB5684887.1"/>
    </source>
</evidence>
<dbReference type="Proteomes" id="UP000549617">
    <property type="component" value="Unassembled WGS sequence"/>
</dbReference>
<name>A0A7W9ED98_9SPHN</name>
<proteinExistence type="predicted"/>
<dbReference type="RefSeq" id="WP_184015590.1">
    <property type="nucleotide sequence ID" value="NZ_JACIJC010000001.1"/>
</dbReference>
<accession>A0A7W9ED98</accession>
<evidence type="ECO:0000313" key="3">
    <source>
        <dbReference type="Proteomes" id="UP000549617"/>
    </source>
</evidence>